<evidence type="ECO:0000256" key="1">
    <source>
        <dbReference type="SAM" id="Phobius"/>
    </source>
</evidence>
<reference evidence="2" key="1">
    <citation type="journal article" date="2020" name="Nat. Commun.">
        <title>Large-scale genome sequencing of mycorrhizal fungi provides insights into the early evolution of symbiotic traits.</title>
        <authorList>
            <person name="Miyauchi S."/>
            <person name="Kiss E."/>
            <person name="Kuo A."/>
            <person name="Drula E."/>
            <person name="Kohler A."/>
            <person name="Sanchez-Garcia M."/>
            <person name="Morin E."/>
            <person name="Andreopoulos B."/>
            <person name="Barry K.W."/>
            <person name="Bonito G."/>
            <person name="Buee M."/>
            <person name="Carver A."/>
            <person name="Chen C."/>
            <person name="Cichocki N."/>
            <person name="Clum A."/>
            <person name="Culley D."/>
            <person name="Crous P.W."/>
            <person name="Fauchery L."/>
            <person name="Girlanda M."/>
            <person name="Hayes R.D."/>
            <person name="Keri Z."/>
            <person name="LaButti K."/>
            <person name="Lipzen A."/>
            <person name="Lombard V."/>
            <person name="Magnuson J."/>
            <person name="Maillard F."/>
            <person name="Murat C."/>
            <person name="Nolan M."/>
            <person name="Ohm R.A."/>
            <person name="Pangilinan J."/>
            <person name="Pereira M.F."/>
            <person name="Perotto S."/>
            <person name="Peter M."/>
            <person name="Pfister S."/>
            <person name="Riley R."/>
            <person name="Sitrit Y."/>
            <person name="Stielow J.B."/>
            <person name="Szollosi G."/>
            <person name="Zifcakova L."/>
            <person name="Stursova M."/>
            <person name="Spatafora J.W."/>
            <person name="Tedersoo L."/>
            <person name="Vaario L.M."/>
            <person name="Yamada A."/>
            <person name="Yan M."/>
            <person name="Wang P."/>
            <person name="Xu J."/>
            <person name="Bruns T."/>
            <person name="Baldrian P."/>
            <person name="Vilgalys R."/>
            <person name="Dunand C."/>
            <person name="Henrissat B."/>
            <person name="Grigoriev I.V."/>
            <person name="Hibbett D."/>
            <person name="Nagy L.G."/>
            <person name="Martin F.M."/>
        </authorList>
    </citation>
    <scope>NUCLEOTIDE SEQUENCE</scope>
    <source>
        <strain evidence="2">UP504</strain>
    </source>
</reference>
<feature type="transmembrane region" description="Helical" evidence="1">
    <location>
        <begin position="12"/>
        <end position="35"/>
    </location>
</feature>
<dbReference type="EMBL" id="MU128968">
    <property type="protein sequence ID" value="KAF9513777.1"/>
    <property type="molecule type" value="Genomic_DNA"/>
</dbReference>
<feature type="transmembrane region" description="Helical" evidence="1">
    <location>
        <begin position="152"/>
        <end position="175"/>
    </location>
</feature>
<sequence length="348" mass="38371">MLLQSPEQVHGAIMLSLIVSSILFGIITVQLILYVDHYADDKRTIKAVVTTSWLLQGLQVALIACSLYTAIPAPPGNPWVIIYVPWWAQQVWNTLSVYRDIGSRAKLLYLEDLSVESQDACVGDPGHPDPAETRHDPGPYWIPMILLMDESVWVVILWLTTETTLDLLIAVFMTYSLIRERTGFSGTDAIICRMVHYALHTGLLTRFDGSRRVSSPIDTSLERSSVCVASLISYGATRWGGISVGLTLPLSGLYVTAMLAKYVSSMFSSLSDLTDELCSLHTRSSLRELSENNEMTAELSTFREGQQAQLYGDPALSFPTASASNSARVMGSRAQVCVSLVQRQNVLC</sequence>
<evidence type="ECO:0000313" key="3">
    <source>
        <dbReference type="Proteomes" id="UP000886523"/>
    </source>
</evidence>
<keyword evidence="3" id="KW-1185">Reference proteome</keyword>
<comment type="caution">
    <text evidence="2">The sequence shown here is derived from an EMBL/GenBank/DDBJ whole genome shotgun (WGS) entry which is preliminary data.</text>
</comment>
<evidence type="ECO:0000313" key="2">
    <source>
        <dbReference type="EMBL" id="KAF9513777.1"/>
    </source>
</evidence>
<protein>
    <submittedName>
        <fullName evidence="2">Uncharacterized protein</fullName>
    </submittedName>
</protein>
<name>A0A9P6AXP2_9AGAM</name>
<accession>A0A9P6AXP2</accession>
<dbReference type="AlphaFoldDB" id="A0A9P6AXP2"/>
<proteinExistence type="predicted"/>
<dbReference type="Proteomes" id="UP000886523">
    <property type="component" value="Unassembled WGS sequence"/>
</dbReference>
<gene>
    <name evidence="2" type="ORF">BS47DRAFT_1392988</name>
</gene>
<keyword evidence="1" id="KW-0472">Membrane</keyword>
<keyword evidence="1" id="KW-1133">Transmembrane helix</keyword>
<organism evidence="2 3">
    <name type="scientific">Hydnum rufescens UP504</name>
    <dbReference type="NCBI Taxonomy" id="1448309"/>
    <lineage>
        <taxon>Eukaryota</taxon>
        <taxon>Fungi</taxon>
        <taxon>Dikarya</taxon>
        <taxon>Basidiomycota</taxon>
        <taxon>Agaricomycotina</taxon>
        <taxon>Agaricomycetes</taxon>
        <taxon>Cantharellales</taxon>
        <taxon>Hydnaceae</taxon>
        <taxon>Hydnum</taxon>
    </lineage>
</organism>
<keyword evidence="1" id="KW-0812">Transmembrane</keyword>
<dbReference type="OrthoDB" id="2535105at2759"/>